<organism evidence="1 2">
    <name type="scientific">Arctium lappa</name>
    <name type="common">Greater burdock</name>
    <name type="synonym">Lappa major</name>
    <dbReference type="NCBI Taxonomy" id="4217"/>
    <lineage>
        <taxon>Eukaryota</taxon>
        <taxon>Viridiplantae</taxon>
        <taxon>Streptophyta</taxon>
        <taxon>Embryophyta</taxon>
        <taxon>Tracheophyta</taxon>
        <taxon>Spermatophyta</taxon>
        <taxon>Magnoliopsida</taxon>
        <taxon>eudicotyledons</taxon>
        <taxon>Gunneridae</taxon>
        <taxon>Pentapetalae</taxon>
        <taxon>asterids</taxon>
        <taxon>campanulids</taxon>
        <taxon>Asterales</taxon>
        <taxon>Asteraceae</taxon>
        <taxon>Carduoideae</taxon>
        <taxon>Cardueae</taxon>
        <taxon>Arctiinae</taxon>
        <taxon>Arctium</taxon>
    </lineage>
</organism>
<dbReference type="EMBL" id="CM042050">
    <property type="protein sequence ID" value="KAI3733363.1"/>
    <property type="molecule type" value="Genomic_DNA"/>
</dbReference>
<reference evidence="2" key="1">
    <citation type="journal article" date="2022" name="Mol. Ecol. Resour.">
        <title>The genomes of chicory, endive, great burdock and yacon provide insights into Asteraceae palaeo-polyploidization history and plant inulin production.</title>
        <authorList>
            <person name="Fan W."/>
            <person name="Wang S."/>
            <person name="Wang H."/>
            <person name="Wang A."/>
            <person name="Jiang F."/>
            <person name="Liu H."/>
            <person name="Zhao H."/>
            <person name="Xu D."/>
            <person name="Zhang Y."/>
        </authorList>
    </citation>
    <scope>NUCLEOTIDE SEQUENCE [LARGE SCALE GENOMIC DNA]</scope>
    <source>
        <strain evidence="2">cv. Niubang</strain>
    </source>
</reference>
<comment type="caution">
    <text evidence="1">The sequence shown here is derived from an EMBL/GenBank/DDBJ whole genome shotgun (WGS) entry which is preliminary data.</text>
</comment>
<gene>
    <name evidence="1" type="ORF">L6452_12806</name>
</gene>
<keyword evidence="2" id="KW-1185">Reference proteome</keyword>
<proteinExistence type="predicted"/>
<name>A0ACB9CGI2_ARCLA</name>
<protein>
    <submittedName>
        <fullName evidence="1">Uncharacterized protein</fullName>
    </submittedName>
</protein>
<reference evidence="1 2" key="2">
    <citation type="journal article" date="2022" name="Mol. Ecol. Resour.">
        <title>The genomes of chicory, endive, great burdock and yacon provide insights into Asteraceae paleo-polyploidization history and plant inulin production.</title>
        <authorList>
            <person name="Fan W."/>
            <person name="Wang S."/>
            <person name="Wang H."/>
            <person name="Wang A."/>
            <person name="Jiang F."/>
            <person name="Liu H."/>
            <person name="Zhao H."/>
            <person name="Xu D."/>
            <person name="Zhang Y."/>
        </authorList>
    </citation>
    <scope>NUCLEOTIDE SEQUENCE [LARGE SCALE GENOMIC DNA]</scope>
    <source>
        <strain evidence="2">cv. Niubang</strain>
    </source>
</reference>
<dbReference type="Proteomes" id="UP001055879">
    <property type="component" value="Linkage Group LG04"/>
</dbReference>
<accession>A0ACB9CGI2</accession>
<evidence type="ECO:0000313" key="1">
    <source>
        <dbReference type="EMBL" id="KAI3733363.1"/>
    </source>
</evidence>
<sequence>MLQTLTRVQSWLKVFLYTDLGKKARVRDRCIDLEVEGGVRWFTCRDWTWIERKKGIESREEEEARYNYLLLLQIGFCLRKLQK</sequence>
<evidence type="ECO:0000313" key="2">
    <source>
        <dbReference type="Proteomes" id="UP001055879"/>
    </source>
</evidence>